<dbReference type="EMBL" id="RRYP01005130">
    <property type="protein sequence ID" value="TNV82298.1"/>
    <property type="molecule type" value="Genomic_DNA"/>
</dbReference>
<reference evidence="2" key="1">
    <citation type="submission" date="2019-06" db="EMBL/GenBank/DDBJ databases">
        <authorList>
            <person name="Zheng W."/>
        </authorList>
    </citation>
    <scope>NUCLEOTIDE SEQUENCE</scope>
    <source>
        <strain evidence="2">QDHG01</strain>
    </source>
</reference>
<organism evidence="2 3">
    <name type="scientific">Halteria grandinella</name>
    <dbReference type="NCBI Taxonomy" id="5974"/>
    <lineage>
        <taxon>Eukaryota</taxon>
        <taxon>Sar</taxon>
        <taxon>Alveolata</taxon>
        <taxon>Ciliophora</taxon>
        <taxon>Intramacronucleata</taxon>
        <taxon>Spirotrichea</taxon>
        <taxon>Stichotrichia</taxon>
        <taxon>Sporadotrichida</taxon>
        <taxon>Halteriidae</taxon>
        <taxon>Halteria</taxon>
    </lineage>
</organism>
<sequence>MRASQRGMREIPFSKSFSVVVTSRKSLPLMPQMGRFCFFLVTKPTLMTLKIFSRWSDLRRQSQSPRTCMTNSLLDLWRLFVSPASFSILMMRFTFLSLKLYMLSQVIIRARSCTQLYLLNFYTLQLIMTTSYSDNEMMVTNRKIKNGISRGLQNSSCTRGLSQPGADQSPLPKGCPMLSHHCPFVWKPRLPLPPKLV</sequence>
<keyword evidence="1" id="KW-0812">Transmembrane</keyword>
<dbReference type="Proteomes" id="UP000785679">
    <property type="component" value="Unassembled WGS sequence"/>
</dbReference>
<accession>A0A8J8NVJ3</accession>
<protein>
    <submittedName>
        <fullName evidence="2">Uncharacterized protein</fullName>
    </submittedName>
</protein>
<evidence type="ECO:0000256" key="1">
    <source>
        <dbReference type="SAM" id="Phobius"/>
    </source>
</evidence>
<dbReference type="AlphaFoldDB" id="A0A8J8NVJ3"/>
<feature type="transmembrane region" description="Helical" evidence="1">
    <location>
        <begin position="76"/>
        <end position="95"/>
    </location>
</feature>
<comment type="caution">
    <text evidence="2">The sequence shown here is derived from an EMBL/GenBank/DDBJ whole genome shotgun (WGS) entry which is preliminary data.</text>
</comment>
<name>A0A8J8NVJ3_HALGN</name>
<proteinExistence type="predicted"/>
<keyword evidence="1" id="KW-1133">Transmembrane helix</keyword>
<keyword evidence="1" id="KW-0472">Membrane</keyword>
<evidence type="ECO:0000313" key="3">
    <source>
        <dbReference type="Proteomes" id="UP000785679"/>
    </source>
</evidence>
<gene>
    <name evidence="2" type="ORF">FGO68_gene2942</name>
</gene>
<evidence type="ECO:0000313" key="2">
    <source>
        <dbReference type="EMBL" id="TNV82298.1"/>
    </source>
</evidence>
<keyword evidence="3" id="KW-1185">Reference proteome</keyword>